<keyword evidence="3" id="KW-1185">Reference proteome</keyword>
<name>A0ABN8FW30_9BACL</name>
<dbReference type="InterPro" id="IPR000182">
    <property type="entry name" value="GNAT_dom"/>
</dbReference>
<protein>
    <recommendedName>
        <fullName evidence="1">N-acetyltransferase domain-containing protein</fullName>
    </recommendedName>
</protein>
<evidence type="ECO:0000259" key="1">
    <source>
        <dbReference type="PROSITE" id="PS51186"/>
    </source>
</evidence>
<reference evidence="2" key="1">
    <citation type="submission" date="2021-12" db="EMBL/GenBank/DDBJ databases">
        <authorList>
            <person name="Criscuolo A."/>
        </authorList>
    </citation>
    <scope>NUCLEOTIDE SEQUENCE</scope>
    <source>
        <strain evidence="2">CIP111894</strain>
    </source>
</reference>
<dbReference type="SUPFAM" id="SSF55729">
    <property type="entry name" value="Acyl-CoA N-acyltransferases (Nat)"/>
    <property type="match status" value="1"/>
</dbReference>
<gene>
    <name evidence="2" type="ORF">PAECIP111894_06125</name>
</gene>
<dbReference type="Gene3D" id="3.40.630.30">
    <property type="match status" value="1"/>
</dbReference>
<organism evidence="2 3">
    <name type="scientific">Paenibacillus pseudetheri</name>
    <dbReference type="NCBI Taxonomy" id="2897682"/>
    <lineage>
        <taxon>Bacteria</taxon>
        <taxon>Bacillati</taxon>
        <taxon>Bacillota</taxon>
        <taxon>Bacilli</taxon>
        <taxon>Bacillales</taxon>
        <taxon>Paenibacillaceae</taxon>
        <taxon>Paenibacillus</taxon>
    </lineage>
</organism>
<dbReference type="CDD" id="cd04301">
    <property type="entry name" value="NAT_SF"/>
    <property type="match status" value="1"/>
</dbReference>
<dbReference type="PROSITE" id="PS51186">
    <property type="entry name" value="GNAT"/>
    <property type="match status" value="1"/>
</dbReference>
<accession>A0ABN8FW30</accession>
<dbReference type="Proteomes" id="UP000838749">
    <property type="component" value="Unassembled WGS sequence"/>
</dbReference>
<proteinExistence type="predicted"/>
<dbReference type="Pfam" id="PF13508">
    <property type="entry name" value="Acetyltransf_7"/>
    <property type="match status" value="1"/>
</dbReference>
<feature type="domain" description="N-acetyltransferase" evidence="1">
    <location>
        <begin position="1"/>
        <end position="138"/>
    </location>
</feature>
<dbReference type="EMBL" id="CAKMAB010000095">
    <property type="protein sequence ID" value="CAH1059884.1"/>
    <property type="molecule type" value="Genomic_DNA"/>
</dbReference>
<dbReference type="RefSeq" id="WP_234541963.1">
    <property type="nucleotide sequence ID" value="NZ_CAKMAB010000095.1"/>
</dbReference>
<evidence type="ECO:0000313" key="2">
    <source>
        <dbReference type="EMBL" id="CAH1059884.1"/>
    </source>
</evidence>
<sequence length="144" mass="16465">MISLKDYEDLGELKLLMAECMWANDERIDNELKTYIDNDSRELVGSLNNDELVGLIGVIYESTNEIELKHIAIKPNYRCKGIGSEMVNEFIKTKKIVRIKAETDKDTVGFYEKNGFSITSLGEKYPGVERFECIFLVTNNSSDH</sequence>
<comment type="caution">
    <text evidence="2">The sequence shown here is derived from an EMBL/GenBank/DDBJ whole genome shotgun (WGS) entry which is preliminary data.</text>
</comment>
<evidence type="ECO:0000313" key="3">
    <source>
        <dbReference type="Proteomes" id="UP000838749"/>
    </source>
</evidence>
<dbReference type="InterPro" id="IPR016181">
    <property type="entry name" value="Acyl_CoA_acyltransferase"/>
</dbReference>